<dbReference type="InterPro" id="IPR013766">
    <property type="entry name" value="Thioredoxin_domain"/>
</dbReference>
<dbReference type="InterPro" id="IPR017937">
    <property type="entry name" value="Thioredoxin_CS"/>
</dbReference>
<dbReference type="Gene3D" id="3.40.30.10">
    <property type="entry name" value="Glutaredoxin"/>
    <property type="match status" value="1"/>
</dbReference>
<keyword evidence="5 9" id="KW-0676">Redox-active center</keyword>
<evidence type="ECO:0000256" key="4">
    <source>
        <dbReference type="ARBA" id="ARBA00023157"/>
    </source>
</evidence>
<gene>
    <name evidence="11" type="primary">trxA_1</name>
    <name evidence="11" type="ORF">BN1051_00540</name>
</gene>
<evidence type="ECO:0000256" key="1">
    <source>
        <dbReference type="ARBA" id="ARBA00008987"/>
    </source>
</evidence>
<dbReference type="Pfam" id="PF00085">
    <property type="entry name" value="Thioredoxin"/>
    <property type="match status" value="1"/>
</dbReference>
<dbReference type="GO" id="GO:0045454">
    <property type="term" value="P:cell redox homeostasis"/>
    <property type="evidence" value="ECO:0007669"/>
    <property type="project" value="TreeGrafter"/>
</dbReference>
<dbReference type="AlphaFoldDB" id="A0A078MIP3"/>
<feature type="disulfide bond" description="Redox-active" evidence="9">
    <location>
        <begin position="32"/>
        <end position="35"/>
    </location>
</feature>
<keyword evidence="2" id="KW-0813">Transport</keyword>
<proteinExistence type="inferred from homology"/>
<accession>A0A078MIP3</accession>
<organism evidence="11">
    <name type="scientific">Arthrobacter saudimassiliensis</name>
    <dbReference type="NCBI Taxonomy" id="1461584"/>
    <lineage>
        <taxon>Bacteria</taxon>
        <taxon>Bacillati</taxon>
        <taxon>Actinomycetota</taxon>
        <taxon>Actinomycetes</taxon>
        <taxon>Micrococcales</taxon>
        <taxon>Micrococcaceae</taxon>
        <taxon>Arthrobacter</taxon>
    </lineage>
</organism>
<dbReference type="SUPFAM" id="SSF52833">
    <property type="entry name" value="Thioredoxin-like"/>
    <property type="match status" value="1"/>
</dbReference>
<dbReference type="PANTHER" id="PTHR45663">
    <property type="entry name" value="GEO12009P1"/>
    <property type="match status" value="1"/>
</dbReference>
<feature type="domain" description="Thioredoxin" evidence="10">
    <location>
        <begin position="1"/>
        <end position="108"/>
    </location>
</feature>
<reference evidence="11" key="1">
    <citation type="submission" date="2014-07" db="EMBL/GenBank/DDBJ databases">
        <authorList>
            <person name="Urmite Genomes Urmite Genomes"/>
        </authorList>
    </citation>
    <scope>NUCLEOTIDE SEQUENCE</scope>
    <source>
        <strain evidence="11">11W110_air</strain>
    </source>
</reference>
<comment type="similarity">
    <text evidence="1 7">Belongs to the thioredoxin family.</text>
</comment>
<keyword evidence="4 9" id="KW-1015">Disulfide bond</keyword>
<feature type="site" description="Deprotonates C-terminal active site Cys" evidence="8">
    <location>
        <position position="26"/>
    </location>
</feature>
<dbReference type="EMBL" id="LN483070">
    <property type="protein sequence ID" value="CEA07228.1"/>
    <property type="molecule type" value="Genomic_DNA"/>
</dbReference>
<evidence type="ECO:0000256" key="7">
    <source>
        <dbReference type="PIRNR" id="PIRNR000077"/>
    </source>
</evidence>
<evidence type="ECO:0000256" key="3">
    <source>
        <dbReference type="ARBA" id="ARBA00022982"/>
    </source>
</evidence>
<evidence type="ECO:0000256" key="6">
    <source>
        <dbReference type="NCBIfam" id="TIGR01068"/>
    </source>
</evidence>
<name>A0A078MIP3_9MICC</name>
<sequence>MSNAKAVSDASFGSDVLQADKPVIVDFWAEWCGPCRMLSPILDDLAAQYADKVEVVKLNVDENPATAAKYGITSIPAVYVFKDGEVAATSIGAKPKQVLEQEFAAFLK</sequence>
<feature type="site" description="Contributes to redox potential value" evidence="8">
    <location>
        <position position="33"/>
    </location>
</feature>
<keyword evidence="3" id="KW-0249">Electron transport</keyword>
<feature type="site" description="Contributes to redox potential value" evidence="8">
    <location>
        <position position="34"/>
    </location>
</feature>
<feature type="active site" description="Nucleophile" evidence="8">
    <location>
        <position position="32"/>
    </location>
</feature>
<evidence type="ECO:0000313" key="11">
    <source>
        <dbReference type="EMBL" id="CEA07228.1"/>
    </source>
</evidence>
<dbReference type="InterPro" id="IPR005746">
    <property type="entry name" value="Thioredoxin"/>
</dbReference>
<dbReference type="GO" id="GO:0015035">
    <property type="term" value="F:protein-disulfide reductase activity"/>
    <property type="evidence" value="ECO:0007669"/>
    <property type="project" value="UniProtKB-UniRule"/>
</dbReference>
<dbReference type="PROSITE" id="PS51352">
    <property type="entry name" value="THIOREDOXIN_2"/>
    <property type="match status" value="1"/>
</dbReference>
<evidence type="ECO:0000256" key="9">
    <source>
        <dbReference type="PIRSR" id="PIRSR000077-4"/>
    </source>
</evidence>
<dbReference type="PROSITE" id="PS00194">
    <property type="entry name" value="THIOREDOXIN_1"/>
    <property type="match status" value="1"/>
</dbReference>
<evidence type="ECO:0000256" key="8">
    <source>
        <dbReference type="PIRSR" id="PIRSR000077-1"/>
    </source>
</evidence>
<dbReference type="CDD" id="cd02947">
    <property type="entry name" value="TRX_family"/>
    <property type="match status" value="1"/>
</dbReference>
<dbReference type="PATRIC" id="fig|1461584.3.peg.530"/>
<evidence type="ECO:0000256" key="5">
    <source>
        <dbReference type="ARBA" id="ARBA00023284"/>
    </source>
</evidence>
<dbReference type="PANTHER" id="PTHR45663:SF11">
    <property type="entry name" value="GEO12009P1"/>
    <property type="match status" value="1"/>
</dbReference>
<feature type="active site" description="Nucleophile" evidence="8">
    <location>
        <position position="35"/>
    </location>
</feature>
<dbReference type="InterPro" id="IPR036249">
    <property type="entry name" value="Thioredoxin-like_sf"/>
</dbReference>
<dbReference type="PRINTS" id="PR00421">
    <property type="entry name" value="THIOREDOXIN"/>
</dbReference>
<protein>
    <recommendedName>
        <fullName evidence="6 7">Thioredoxin</fullName>
    </recommendedName>
</protein>
<evidence type="ECO:0000259" key="10">
    <source>
        <dbReference type="PROSITE" id="PS51352"/>
    </source>
</evidence>
<dbReference type="GO" id="GO:0005829">
    <property type="term" value="C:cytosol"/>
    <property type="evidence" value="ECO:0007669"/>
    <property type="project" value="TreeGrafter"/>
</dbReference>
<dbReference type="FunFam" id="3.40.30.10:FF:000001">
    <property type="entry name" value="Thioredoxin"/>
    <property type="match status" value="1"/>
</dbReference>
<dbReference type="NCBIfam" id="TIGR01068">
    <property type="entry name" value="thioredoxin"/>
    <property type="match status" value="1"/>
</dbReference>
<dbReference type="PIRSF" id="PIRSF000077">
    <property type="entry name" value="Thioredoxin"/>
    <property type="match status" value="1"/>
</dbReference>
<evidence type="ECO:0000256" key="2">
    <source>
        <dbReference type="ARBA" id="ARBA00022448"/>
    </source>
</evidence>